<evidence type="ECO:0000256" key="4">
    <source>
        <dbReference type="SAM" id="MobiDB-lite"/>
    </source>
</evidence>
<dbReference type="PANTHER" id="PTHR48051">
    <property type="match status" value="1"/>
</dbReference>
<name>A0A383VPB1_TETOB</name>
<keyword evidence="5" id="KW-0472">Membrane</keyword>
<accession>A0A383VPB1</accession>
<protein>
    <submittedName>
        <fullName evidence="8">Uncharacterized protein</fullName>
    </submittedName>
</protein>
<keyword evidence="5" id="KW-0812">Transmembrane</keyword>
<dbReference type="PANTHER" id="PTHR48051:SF46">
    <property type="entry name" value="LEUCINE RICH REPEAT-CONTAINING DOMAIN PROTEIN"/>
    <property type="match status" value="1"/>
</dbReference>
<dbReference type="Pfam" id="PF00560">
    <property type="entry name" value="LRR_1"/>
    <property type="match status" value="1"/>
</dbReference>
<feature type="compositionally biased region" description="Low complexity" evidence="4">
    <location>
        <begin position="565"/>
        <end position="578"/>
    </location>
</feature>
<evidence type="ECO:0000256" key="2">
    <source>
        <dbReference type="ARBA" id="ARBA00022614"/>
    </source>
</evidence>
<dbReference type="Pfam" id="PF23598">
    <property type="entry name" value="LRR_14"/>
    <property type="match status" value="1"/>
</dbReference>
<feature type="domain" description="PGG" evidence="6">
    <location>
        <begin position="320"/>
        <end position="446"/>
    </location>
</feature>
<evidence type="ECO:0000313" key="9">
    <source>
        <dbReference type="Proteomes" id="UP000256970"/>
    </source>
</evidence>
<evidence type="ECO:0000259" key="6">
    <source>
        <dbReference type="Pfam" id="PF13962"/>
    </source>
</evidence>
<feature type="transmembrane region" description="Helical" evidence="5">
    <location>
        <begin position="379"/>
        <end position="403"/>
    </location>
</feature>
<keyword evidence="2" id="KW-0433">Leucine-rich repeat</keyword>
<keyword evidence="5" id="KW-1133">Transmembrane helix</keyword>
<dbReference type="InterPro" id="IPR050216">
    <property type="entry name" value="LRR_domain-containing"/>
</dbReference>
<dbReference type="GO" id="GO:0005930">
    <property type="term" value="C:axoneme"/>
    <property type="evidence" value="ECO:0007669"/>
    <property type="project" value="UniProtKB-SubCell"/>
</dbReference>
<keyword evidence="9" id="KW-1185">Reference proteome</keyword>
<gene>
    <name evidence="8" type="ORF">BQ4739_LOCUS6700</name>
</gene>
<comment type="subcellular location">
    <subcellularLocation>
        <location evidence="1">Cytoplasm</location>
        <location evidence="1">Cytoskeleton</location>
        <location evidence="1">Cilium axoneme</location>
    </subcellularLocation>
</comment>
<evidence type="ECO:0000256" key="3">
    <source>
        <dbReference type="ARBA" id="ARBA00022737"/>
    </source>
</evidence>
<dbReference type="SMART" id="SM00369">
    <property type="entry name" value="LRR_TYP"/>
    <property type="match status" value="4"/>
</dbReference>
<dbReference type="InterPro" id="IPR032675">
    <property type="entry name" value="LRR_dom_sf"/>
</dbReference>
<dbReference type="Pfam" id="PF13962">
    <property type="entry name" value="PGG"/>
    <property type="match status" value="1"/>
</dbReference>
<proteinExistence type="predicted"/>
<dbReference type="AlphaFoldDB" id="A0A383VPB1"/>
<evidence type="ECO:0000259" key="7">
    <source>
        <dbReference type="Pfam" id="PF23598"/>
    </source>
</evidence>
<feature type="transmembrane region" description="Helical" evidence="5">
    <location>
        <begin position="325"/>
        <end position="342"/>
    </location>
</feature>
<dbReference type="InterPro" id="IPR003591">
    <property type="entry name" value="Leu-rich_rpt_typical-subtyp"/>
</dbReference>
<organism evidence="8 9">
    <name type="scientific">Tetradesmus obliquus</name>
    <name type="common">Green alga</name>
    <name type="synonym">Acutodesmus obliquus</name>
    <dbReference type="NCBI Taxonomy" id="3088"/>
    <lineage>
        <taxon>Eukaryota</taxon>
        <taxon>Viridiplantae</taxon>
        <taxon>Chlorophyta</taxon>
        <taxon>core chlorophytes</taxon>
        <taxon>Chlorophyceae</taxon>
        <taxon>CS clade</taxon>
        <taxon>Sphaeropleales</taxon>
        <taxon>Scenedesmaceae</taxon>
        <taxon>Tetradesmus</taxon>
    </lineage>
</organism>
<dbReference type="STRING" id="3088.A0A383VPB1"/>
<dbReference type="SUPFAM" id="SSF52058">
    <property type="entry name" value="L domain-like"/>
    <property type="match status" value="1"/>
</dbReference>
<feature type="transmembrane region" description="Helical" evidence="5">
    <location>
        <begin position="454"/>
        <end position="477"/>
    </location>
</feature>
<dbReference type="Proteomes" id="UP000256970">
    <property type="component" value="Unassembled WGS sequence"/>
</dbReference>
<dbReference type="PROSITE" id="PS51450">
    <property type="entry name" value="LRR"/>
    <property type="match status" value="1"/>
</dbReference>
<feature type="domain" description="Disease resistance R13L4/SHOC-2-like LRR" evidence="7">
    <location>
        <begin position="136"/>
        <end position="230"/>
    </location>
</feature>
<dbReference type="InterPro" id="IPR001611">
    <property type="entry name" value="Leu-rich_rpt"/>
</dbReference>
<evidence type="ECO:0000313" key="8">
    <source>
        <dbReference type="EMBL" id="SZX66266.1"/>
    </source>
</evidence>
<evidence type="ECO:0000256" key="5">
    <source>
        <dbReference type="SAM" id="Phobius"/>
    </source>
</evidence>
<evidence type="ECO:0000256" key="1">
    <source>
        <dbReference type="ARBA" id="ARBA00004430"/>
    </source>
</evidence>
<reference evidence="8 9" key="1">
    <citation type="submission" date="2016-10" db="EMBL/GenBank/DDBJ databases">
        <authorList>
            <person name="Cai Z."/>
        </authorList>
    </citation>
    <scope>NUCLEOTIDE SEQUENCE [LARGE SCALE GENOMIC DNA]</scope>
</reference>
<dbReference type="InterPro" id="IPR055414">
    <property type="entry name" value="LRR_R13L4/SHOC2-like"/>
</dbReference>
<sequence>MWTHGHKQQAAGGTSQPRLAGAVEAGKPLVIQIDTSGCREADEAAICQQLQRIDMSEAKVLMLHMRNLPPQLHSGSPFGLHCGQLCYLDLSRNNLARLPPWVPQQQHLRLLNLSNCGQLEMLPQEFGQLTSLVKLNLSGCQKLASLPESIGCLQALQVLDMGNSGVTELPASFGNLSRLHTLFAPCLLATLPDSCGQLRSLQTLRIIENISFKALPTSFGQLAALEQLDLHQCFELTELPDSFGELQSLQVLNLRGCRALSSLPPSMVKLTALIQLNLQGCTALAQPLPDSKWRPKRQIAYVLDTPAIIQLATQQETMLTTLERMSWLVVLLATATFIAFMQPPGGLDDDSKQVLVSNSTMCASNEKMGSDQASVRACALLVFFVLDGLSFGFSIGCVMMIIVMSMPRRQFDNERQEAGRFWLLLLLTWVLLYVKVLTGFGAFIASGLAVHNMAAVVVGPVVPGMILLVAGIVAIVLRFWSLHPGWHAVWLAISCSGRKKSMKPTNPDVELGQDIFWTHCKQVLQATPDQQRQPAWPVTVTGCSEELQQLLGGSQDGAGNGNSGGSASQEQQQEQQQQ</sequence>
<dbReference type="Gene3D" id="3.80.10.10">
    <property type="entry name" value="Ribonuclease Inhibitor"/>
    <property type="match status" value="2"/>
</dbReference>
<feature type="transmembrane region" description="Helical" evidence="5">
    <location>
        <begin position="423"/>
        <end position="448"/>
    </location>
</feature>
<dbReference type="EMBL" id="FNXT01000690">
    <property type="protein sequence ID" value="SZX66266.1"/>
    <property type="molecule type" value="Genomic_DNA"/>
</dbReference>
<feature type="compositionally biased region" description="Gly residues" evidence="4">
    <location>
        <begin position="554"/>
        <end position="564"/>
    </location>
</feature>
<feature type="region of interest" description="Disordered" evidence="4">
    <location>
        <begin position="551"/>
        <end position="578"/>
    </location>
</feature>
<dbReference type="InterPro" id="IPR026961">
    <property type="entry name" value="PGG_dom"/>
</dbReference>
<keyword evidence="3" id="KW-0677">Repeat</keyword>